<sequence length="481" mass="52384">MTTGLRSAHTMPVVPLIIRGHLIEDDPQEAGGLLAPPLEPHLDRLLLTDPAELRDLHGLTVDDIVDYLVELGTRLDVDDNPHLRRAVELSADRALYSAEMLIATYREFLPLLRRPVLEELIEQNIGRDALEGWVECPLIGRTVAVRAFGARAVHMIAGNSPMIALYTVINNALARSDAIVKIPSNEPYAAVALARTMAEMAPDHPITRHFSVAYWKGGDESVERRIYDPKVVEKIVAWGGFASMRSVRRYLAPGLDLVALDPKLSASIIGADAFADDAAIQDAARRAATDIGYFNQGGCVSARVVYVQTGTDPAGVAAANRFGRRVFDELQRLPTSISAPHPAFDPVLREELDGIRYASDFRVIGGRANEGAVIVSQHDEVVDFSERLDCRVANIVPIDDVADALRSLTVHTQTIGVFPDALKAQIRDECALRGGQRIVSLGGAVWLGMAGPHDAIELLSRMVRWVRDDTVSPSDGTIAGR</sequence>
<reference evidence="2 3" key="1">
    <citation type="journal article" date="2019" name="Emerg. Microbes Infect.">
        <title>Comprehensive subspecies identification of 175 nontuberculous mycobacteria species based on 7547 genomic profiles.</title>
        <authorList>
            <person name="Matsumoto Y."/>
            <person name="Kinjo T."/>
            <person name="Motooka D."/>
            <person name="Nabeya D."/>
            <person name="Jung N."/>
            <person name="Uechi K."/>
            <person name="Horii T."/>
            <person name="Iida T."/>
            <person name="Fujita J."/>
            <person name="Nakamura S."/>
        </authorList>
    </citation>
    <scope>NUCLEOTIDE SEQUENCE [LARGE SCALE GENOMIC DNA]</scope>
    <source>
        <strain evidence="2 3">JCM 6375</strain>
    </source>
</reference>
<evidence type="ECO:0000256" key="1">
    <source>
        <dbReference type="ARBA" id="ARBA00022857"/>
    </source>
</evidence>
<dbReference type="EMBL" id="AP022560">
    <property type="protein sequence ID" value="BBX00034.1"/>
    <property type="molecule type" value="Genomic_DNA"/>
</dbReference>
<evidence type="ECO:0000313" key="3">
    <source>
        <dbReference type="Proteomes" id="UP000466681"/>
    </source>
</evidence>
<dbReference type="InterPro" id="IPR016161">
    <property type="entry name" value="Ald_DH/histidinol_DH"/>
</dbReference>
<dbReference type="RefSeq" id="WP_083156594.1">
    <property type="nucleotide sequence ID" value="NZ_AP022560.1"/>
</dbReference>
<gene>
    <name evidence="2" type="ORF">MMOR_09700</name>
</gene>
<name>A0AAD1M5B0_9MYCO</name>
<dbReference type="AlphaFoldDB" id="A0AAD1M5B0"/>
<dbReference type="KEGG" id="mmor:MMOR_09700"/>
<dbReference type="GO" id="GO:0003995">
    <property type="term" value="F:acyl-CoA dehydrogenase activity"/>
    <property type="evidence" value="ECO:0007669"/>
    <property type="project" value="InterPro"/>
</dbReference>
<dbReference type="SUPFAM" id="SSF53720">
    <property type="entry name" value="ALDH-like"/>
    <property type="match status" value="1"/>
</dbReference>
<protein>
    <submittedName>
        <fullName evidence="2">Long-chain-fatty-acyl-CoA reductase</fullName>
    </submittedName>
</protein>
<accession>A0AAD1M5B0</accession>
<evidence type="ECO:0000313" key="2">
    <source>
        <dbReference type="EMBL" id="BBX00034.1"/>
    </source>
</evidence>
<dbReference type="GO" id="GO:0008218">
    <property type="term" value="P:bioluminescence"/>
    <property type="evidence" value="ECO:0007669"/>
    <property type="project" value="InterPro"/>
</dbReference>
<dbReference type="Proteomes" id="UP000466681">
    <property type="component" value="Chromosome"/>
</dbReference>
<organism evidence="2 3">
    <name type="scientific">Mycolicibacterium moriokaense</name>
    <dbReference type="NCBI Taxonomy" id="39691"/>
    <lineage>
        <taxon>Bacteria</taxon>
        <taxon>Bacillati</taxon>
        <taxon>Actinomycetota</taxon>
        <taxon>Actinomycetes</taxon>
        <taxon>Mycobacteriales</taxon>
        <taxon>Mycobacteriaceae</taxon>
        <taxon>Mycolicibacterium</taxon>
    </lineage>
</organism>
<keyword evidence="1" id="KW-0521">NADP</keyword>
<keyword evidence="3" id="KW-1185">Reference proteome</keyword>
<proteinExistence type="predicted"/>
<dbReference type="Pfam" id="PF05893">
    <property type="entry name" value="LuxC"/>
    <property type="match status" value="1"/>
</dbReference>
<dbReference type="InterPro" id="IPR008670">
    <property type="entry name" value="CoA_reduct_LuxC"/>
</dbReference>